<dbReference type="STRING" id="1561998.A0A1I7UUP4"/>
<evidence type="ECO:0000313" key="2">
    <source>
        <dbReference type="Proteomes" id="UP000095282"/>
    </source>
</evidence>
<feature type="region of interest" description="Disordered" evidence="1">
    <location>
        <begin position="82"/>
        <end position="110"/>
    </location>
</feature>
<dbReference type="WBParaSite" id="Csp11.Scaffold630.g19532.t1">
    <property type="protein sequence ID" value="Csp11.Scaffold630.g19532.t1"/>
    <property type="gene ID" value="Csp11.Scaffold630.g19532"/>
</dbReference>
<proteinExistence type="predicted"/>
<name>A0A1I7UUP4_9PELO</name>
<feature type="compositionally biased region" description="Polar residues" evidence="1">
    <location>
        <begin position="94"/>
        <end position="106"/>
    </location>
</feature>
<feature type="region of interest" description="Disordered" evidence="1">
    <location>
        <begin position="132"/>
        <end position="156"/>
    </location>
</feature>
<accession>A0A1I7UUP4</accession>
<sequence length="156" mass="17832">MIGNKTFRSEEEQLLSLLDETQGPYPLLGSQDPVIFFNPRYEKDLFMEYNYDFGGESPCSSLQQEIKEEEPMFMKEEAKLEPSWLLSPSESEDQTASPSPYVQQAKPSKMQPIKLTQTSSFNPYCSGPLIKEPCKSRSRGNSNQIVYRSEVTKFPP</sequence>
<reference evidence="3" key="1">
    <citation type="submission" date="2016-11" db="UniProtKB">
        <authorList>
            <consortium name="WormBaseParasite"/>
        </authorList>
    </citation>
    <scope>IDENTIFICATION</scope>
</reference>
<keyword evidence="2" id="KW-1185">Reference proteome</keyword>
<organism evidence="2 3">
    <name type="scientific">Caenorhabditis tropicalis</name>
    <dbReference type="NCBI Taxonomy" id="1561998"/>
    <lineage>
        <taxon>Eukaryota</taxon>
        <taxon>Metazoa</taxon>
        <taxon>Ecdysozoa</taxon>
        <taxon>Nematoda</taxon>
        <taxon>Chromadorea</taxon>
        <taxon>Rhabditida</taxon>
        <taxon>Rhabditina</taxon>
        <taxon>Rhabditomorpha</taxon>
        <taxon>Rhabditoidea</taxon>
        <taxon>Rhabditidae</taxon>
        <taxon>Peloderinae</taxon>
        <taxon>Caenorhabditis</taxon>
    </lineage>
</organism>
<dbReference type="Proteomes" id="UP000095282">
    <property type="component" value="Unplaced"/>
</dbReference>
<dbReference type="AlphaFoldDB" id="A0A1I7UUP4"/>
<evidence type="ECO:0000256" key="1">
    <source>
        <dbReference type="SAM" id="MobiDB-lite"/>
    </source>
</evidence>
<evidence type="ECO:0000313" key="3">
    <source>
        <dbReference type="WBParaSite" id="Csp11.Scaffold630.g19532.t1"/>
    </source>
</evidence>
<dbReference type="eggNOG" id="ENOG502TGER">
    <property type="taxonomic scope" value="Eukaryota"/>
</dbReference>
<protein>
    <submittedName>
        <fullName evidence="3">Ovule protein</fullName>
    </submittedName>
</protein>